<comment type="function">
    <text evidence="6">Transcriptional repressor that regulates multiple aspects of plant growth and development.</text>
</comment>
<keyword evidence="4 6" id="KW-0804">Transcription</keyword>
<feature type="domain" description="OVATE" evidence="8">
    <location>
        <begin position="298"/>
        <end position="357"/>
    </location>
</feature>
<evidence type="ECO:0000256" key="3">
    <source>
        <dbReference type="ARBA" id="ARBA00023015"/>
    </source>
</evidence>
<accession>A0ABR2LGR3</accession>
<keyword evidence="5 6" id="KW-0539">Nucleus</keyword>
<dbReference type="InterPro" id="IPR038933">
    <property type="entry name" value="Ovate"/>
</dbReference>
<feature type="region of interest" description="Disordered" evidence="7">
    <location>
        <begin position="163"/>
        <end position="187"/>
    </location>
</feature>
<dbReference type="PROSITE" id="PS51754">
    <property type="entry name" value="OVATE"/>
    <property type="match status" value="1"/>
</dbReference>
<feature type="region of interest" description="Disordered" evidence="7">
    <location>
        <begin position="214"/>
        <end position="269"/>
    </location>
</feature>
<keyword evidence="10" id="KW-1185">Reference proteome</keyword>
<dbReference type="PANTHER" id="PTHR33057:SF17">
    <property type="entry name" value="TRANSCRIPTION REPRESSOR OFP8"/>
    <property type="match status" value="1"/>
</dbReference>
<organism evidence="9 10">
    <name type="scientific">Platanthera guangdongensis</name>
    <dbReference type="NCBI Taxonomy" id="2320717"/>
    <lineage>
        <taxon>Eukaryota</taxon>
        <taxon>Viridiplantae</taxon>
        <taxon>Streptophyta</taxon>
        <taxon>Embryophyta</taxon>
        <taxon>Tracheophyta</taxon>
        <taxon>Spermatophyta</taxon>
        <taxon>Magnoliopsida</taxon>
        <taxon>Liliopsida</taxon>
        <taxon>Asparagales</taxon>
        <taxon>Orchidaceae</taxon>
        <taxon>Orchidoideae</taxon>
        <taxon>Orchideae</taxon>
        <taxon>Orchidinae</taxon>
        <taxon>Platanthera</taxon>
    </lineage>
</organism>
<evidence type="ECO:0000256" key="7">
    <source>
        <dbReference type="SAM" id="MobiDB-lite"/>
    </source>
</evidence>
<evidence type="ECO:0000256" key="5">
    <source>
        <dbReference type="ARBA" id="ARBA00023242"/>
    </source>
</evidence>
<dbReference type="Proteomes" id="UP001412067">
    <property type="component" value="Unassembled WGS sequence"/>
</dbReference>
<dbReference type="NCBIfam" id="TIGR01568">
    <property type="entry name" value="A_thal_3678"/>
    <property type="match status" value="1"/>
</dbReference>
<sequence>MENKPRLKDRLARIFWPPSLLRASAAVSSRSHSAAISSRSLSAAPSSRSFSLAADIAQEPLFIPRLRRSEAEEVNLSLLRRSFSLDRRSRRNFVGCGGCRPHSAAPEAQTKVSKVRESRGFYNSVDRGEGDGRTCPPASPSSHSPENAQLYYYCFKEEKPEMKRKMKKKKMVKQKQRTRSNRHELSISSSFDEEGYGLFSSEDAETFFSTRSFSSDSSEFYSRPSSKTRKTAKKTEQSNKKKKLQQKSISSSHRRHPRRRAARSRDDFGNGFQPLVSVFFSEEDEVEKRQSRHEGFPVLKKSSDPYSDFRSSMAEMIVERQIFGTRELDRLLHSYLSLNSLENHPAILRAFSDISQVLFSY</sequence>
<keyword evidence="2 6" id="KW-0678">Repressor</keyword>
<protein>
    <recommendedName>
        <fullName evidence="6">Transcription repressor</fullName>
    </recommendedName>
    <alternativeName>
        <fullName evidence="6">Ovate family protein</fullName>
    </alternativeName>
</protein>
<name>A0ABR2LGR3_9ASPA</name>
<feature type="compositionally biased region" description="Basic residues" evidence="7">
    <location>
        <begin position="252"/>
        <end position="262"/>
    </location>
</feature>
<feature type="compositionally biased region" description="Low complexity" evidence="7">
    <location>
        <begin position="214"/>
        <end position="225"/>
    </location>
</feature>
<evidence type="ECO:0000313" key="10">
    <source>
        <dbReference type="Proteomes" id="UP001412067"/>
    </source>
</evidence>
<dbReference type="PANTHER" id="PTHR33057">
    <property type="entry name" value="TRANSCRIPTION REPRESSOR OFP7-RELATED"/>
    <property type="match status" value="1"/>
</dbReference>
<feature type="region of interest" description="Disordered" evidence="7">
    <location>
        <begin position="122"/>
        <end position="145"/>
    </location>
</feature>
<proteinExistence type="predicted"/>
<dbReference type="InterPro" id="IPR006458">
    <property type="entry name" value="Ovate_C"/>
</dbReference>
<comment type="caution">
    <text evidence="9">The sequence shown here is derived from an EMBL/GenBank/DDBJ whole genome shotgun (WGS) entry which is preliminary data.</text>
</comment>
<evidence type="ECO:0000256" key="6">
    <source>
        <dbReference type="RuleBase" id="RU367028"/>
    </source>
</evidence>
<keyword evidence="3 6" id="KW-0805">Transcription regulation</keyword>
<evidence type="ECO:0000259" key="8">
    <source>
        <dbReference type="PROSITE" id="PS51754"/>
    </source>
</evidence>
<evidence type="ECO:0000256" key="1">
    <source>
        <dbReference type="ARBA" id="ARBA00004123"/>
    </source>
</evidence>
<evidence type="ECO:0000313" key="9">
    <source>
        <dbReference type="EMBL" id="KAK8940203.1"/>
    </source>
</evidence>
<evidence type="ECO:0000256" key="2">
    <source>
        <dbReference type="ARBA" id="ARBA00022491"/>
    </source>
</evidence>
<reference evidence="9 10" key="1">
    <citation type="journal article" date="2022" name="Nat. Plants">
        <title>Genomes of leafy and leafless Platanthera orchids illuminate the evolution of mycoheterotrophy.</title>
        <authorList>
            <person name="Li M.H."/>
            <person name="Liu K.W."/>
            <person name="Li Z."/>
            <person name="Lu H.C."/>
            <person name="Ye Q.L."/>
            <person name="Zhang D."/>
            <person name="Wang J.Y."/>
            <person name="Li Y.F."/>
            <person name="Zhong Z.M."/>
            <person name="Liu X."/>
            <person name="Yu X."/>
            <person name="Liu D.K."/>
            <person name="Tu X.D."/>
            <person name="Liu B."/>
            <person name="Hao Y."/>
            <person name="Liao X.Y."/>
            <person name="Jiang Y.T."/>
            <person name="Sun W.H."/>
            <person name="Chen J."/>
            <person name="Chen Y.Q."/>
            <person name="Ai Y."/>
            <person name="Zhai J.W."/>
            <person name="Wu S.S."/>
            <person name="Zhou Z."/>
            <person name="Hsiao Y.Y."/>
            <person name="Wu W.L."/>
            <person name="Chen Y.Y."/>
            <person name="Lin Y.F."/>
            <person name="Hsu J.L."/>
            <person name="Li C.Y."/>
            <person name="Wang Z.W."/>
            <person name="Zhao X."/>
            <person name="Zhong W.Y."/>
            <person name="Ma X.K."/>
            <person name="Ma L."/>
            <person name="Huang J."/>
            <person name="Chen G.Z."/>
            <person name="Huang M.Z."/>
            <person name="Huang L."/>
            <person name="Peng D.H."/>
            <person name="Luo Y.B."/>
            <person name="Zou S.Q."/>
            <person name="Chen S.P."/>
            <person name="Lan S."/>
            <person name="Tsai W.C."/>
            <person name="Van de Peer Y."/>
            <person name="Liu Z.J."/>
        </authorList>
    </citation>
    <scope>NUCLEOTIDE SEQUENCE [LARGE SCALE GENOMIC DNA]</scope>
    <source>
        <strain evidence="9">Lor288</strain>
    </source>
</reference>
<comment type="subcellular location">
    <subcellularLocation>
        <location evidence="1 6">Nucleus</location>
    </subcellularLocation>
</comment>
<dbReference type="Pfam" id="PF04844">
    <property type="entry name" value="Ovate"/>
    <property type="match status" value="1"/>
</dbReference>
<feature type="compositionally biased region" description="Basic residues" evidence="7">
    <location>
        <begin position="164"/>
        <end position="180"/>
    </location>
</feature>
<dbReference type="EMBL" id="JBBWWR010000020">
    <property type="protein sequence ID" value="KAK8940203.1"/>
    <property type="molecule type" value="Genomic_DNA"/>
</dbReference>
<evidence type="ECO:0000256" key="4">
    <source>
        <dbReference type="ARBA" id="ARBA00023163"/>
    </source>
</evidence>
<gene>
    <name evidence="9" type="ORF">KSP40_PGU013553</name>
</gene>